<evidence type="ECO:0000313" key="5">
    <source>
        <dbReference type="Proteomes" id="UP000070258"/>
    </source>
</evidence>
<feature type="domain" description="DUF7373" evidence="2">
    <location>
        <begin position="70"/>
        <end position="257"/>
    </location>
</feature>
<protein>
    <submittedName>
        <fullName evidence="4">Uncharacterized protein</fullName>
    </submittedName>
</protein>
<evidence type="ECO:0000313" key="4">
    <source>
        <dbReference type="EMBL" id="KXP03174.1"/>
    </source>
</evidence>
<name>A0A137ZYB7_9ACTN</name>
<dbReference type="InterPro" id="IPR055797">
    <property type="entry name" value="DUF7373"/>
</dbReference>
<comment type="caution">
    <text evidence="4">The sequence shown here is derived from an EMBL/GenBank/DDBJ whole genome shotgun (WGS) entry which is preliminary data.</text>
</comment>
<accession>A0A137ZYB7</accession>
<dbReference type="PROSITE" id="PS51257">
    <property type="entry name" value="PROKAR_LIPOPROTEIN"/>
    <property type="match status" value="1"/>
</dbReference>
<dbReference type="Pfam" id="PF24092">
    <property type="entry name" value="DUF7373_C"/>
    <property type="match status" value="1"/>
</dbReference>
<reference evidence="5" key="1">
    <citation type="submission" date="2016-02" db="EMBL/GenBank/DDBJ databases">
        <authorList>
            <person name="Wen L."/>
            <person name="He K."/>
            <person name="Yang H."/>
        </authorList>
    </citation>
    <scope>NUCLEOTIDE SEQUENCE [LARGE SCALE GENOMIC DNA]</scope>
    <source>
        <strain evidence="5">JCM 15929</strain>
    </source>
</reference>
<feature type="region of interest" description="Disordered" evidence="1">
    <location>
        <begin position="340"/>
        <end position="363"/>
    </location>
</feature>
<evidence type="ECO:0000259" key="2">
    <source>
        <dbReference type="Pfam" id="PF24088"/>
    </source>
</evidence>
<dbReference type="Proteomes" id="UP000070258">
    <property type="component" value="Unassembled WGS sequence"/>
</dbReference>
<feature type="compositionally biased region" description="Polar residues" evidence="1">
    <location>
        <begin position="340"/>
        <end position="351"/>
    </location>
</feature>
<evidence type="ECO:0000256" key="1">
    <source>
        <dbReference type="SAM" id="MobiDB-lite"/>
    </source>
</evidence>
<evidence type="ECO:0000259" key="3">
    <source>
        <dbReference type="Pfam" id="PF24092"/>
    </source>
</evidence>
<dbReference type="InterPro" id="IPR056463">
    <property type="entry name" value="DUF7373_C"/>
</dbReference>
<sequence>MANTTRARAMLSDMRGIRGTLIGVGTATVLAVTGCSSTIAGTAQPDPSAAVRLDTGGYPTSPRLVSSRTERDDRRVQSSYELSAHLISPAEVDKSYDWLSNNARTPVFASITALTFQFGISQAIALQSGGDTFVGGAISARQTDAVGRTSDSTSGMSTIVLRYRTTDNARKAADGLRNDPGAVGPQHALDNHPDAFTGPPITTVALPTVWWVPVNDYLLGVGFTSSVPVGTAQQLAERWLALQVPELAKITVSATDMLGLPPDRDGIMSLTIDGTPTMPDGERPSVGYLTPRAYANSANGRWTSSMTKYERAGVDLIGAAGSVVHRTRSAADARYLLDQSNDASAEPQTEGGSAREAPPAGVKDASCTSFVTRATGDARKAYACSLARGRYFITTDAVSTLTQAHQQAAASYLMAKDAK</sequence>
<dbReference type="AlphaFoldDB" id="A0A137ZYB7"/>
<organism evidence="4 5">
    <name type="scientific">Tsukamurella pseudospumae</name>
    <dbReference type="NCBI Taxonomy" id="239498"/>
    <lineage>
        <taxon>Bacteria</taxon>
        <taxon>Bacillati</taxon>
        <taxon>Actinomycetota</taxon>
        <taxon>Actinomycetes</taxon>
        <taxon>Mycobacteriales</taxon>
        <taxon>Tsukamurellaceae</taxon>
        <taxon>Tsukamurella</taxon>
    </lineage>
</organism>
<feature type="domain" description="DUF7373" evidence="3">
    <location>
        <begin position="288"/>
        <end position="413"/>
    </location>
</feature>
<dbReference type="Pfam" id="PF24088">
    <property type="entry name" value="DUF7373"/>
    <property type="match status" value="1"/>
</dbReference>
<proteinExistence type="predicted"/>
<dbReference type="EMBL" id="LSRF01000058">
    <property type="protein sequence ID" value="KXP03174.1"/>
    <property type="molecule type" value="Genomic_DNA"/>
</dbReference>
<gene>
    <name evidence="4" type="ORF">AXK60_15055</name>
</gene>